<dbReference type="EMBL" id="OBMM01000001">
    <property type="protein sequence ID" value="SOB94989.1"/>
    <property type="molecule type" value="Genomic_DNA"/>
</dbReference>
<sequence>MNTHLPISAPKFDDAAITSSVQNAIDASWAKPFPLPEPQVDLDAYFARIGYDGPREATLEVLRDLHALHPAHIPFEAINVLCRKGVSLAPEDIDRKIILEGRGGYCFEQNGLFRRVLRSLGFEVESLAGRVLWGYNEGDGPRPRCHMAMRVTLDGEAWLVDVGLGGCVPTAPLLLGVSVPQVTPHDTFRVRERNGRYLTELERDGVWKPVHEVDIVPVEDIDYEVMNFYASTHPESGFAKVLMVARSAPHARFTLLNNRLTIRLRTGEEEVHHLSVGDVEQTLTDIFGISVDPSWRTYLEDVVASAEAVRKQG</sequence>
<dbReference type="PANTHER" id="PTHR11786">
    <property type="entry name" value="N-HYDROXYARYLAMINE O-ACETYLTRANSFERASE"/>
    <property type="match status" value="1"/>
</dbReference>
<dbReference type="InterPro" id="IPR038765">
    <property type="entry name" value="Papain-like_cys_pep_sf"/>
</dbReference>
<name>A0A285RMR5_9PROT</name>
<evidence type="ECO:0000313" key="4">
    <source>
        <dbReference type="Proteomes" id="UP000219068"/>
    </source>
</evidence>
<gene>
    <name evidence="3" type="ORF">SAMN05428964_1011320</name>
</gene>
<dbReference type="GO" id="GO:0016407">
    <property type="term" value="F:acetyltransferase activity"/>
    <property type="evidence" value="ECO:0007669"/>
    <property type="project" value="InterPro"/>
</dbReference>
<dbReference type="AlphaFoldDB" id="A0A285RMR5"/>
<comment type="similarity">
    <text evidence="1 2">Belongs to the arylamine N-acetyltransferase family.</text>
</comment>
<keyword evidence="3" id="KW-0808">Transferase</keyword>
<dbReference type="Proteomes" id="UP000219068">
    <property type="component" value="Unassembled WGS sequence"/>
</dbReference>
<accession>A0A285RMR5</accession>
<dbReference type="SUPFAM" id="SSF54001">
    <property type="entry name" value="Cysteine proteinases"/>
    <property type="match status" value="1"/>
</dbReference>
<evidence type="ECO:0000313" key="3">
    <source>
        <dbReference type="EMBL" id="SOB94989.1"/>
    </source>
</evidence>
<dbReference type="InterPro" id="IPR001447">
    <property type="entry name" value="Arylamine_N-AcTrfase"/>
</dbReference>
<dbReference type="PRINTS" id="PR01543">
    <property type="entry name" value="ANATRNSFRASE"/>
</dbReference>
<dbReference type="Gene3D" id="2.40.128.150">
    <property type="entry name" value="Cysteine proteinases"/>
    <property type="match status" value="1"/>
</dbReference>
<reference evidence="3 4" key="1">
    <citation type="submission" date="2017-08" db="EMBL/GenBank/DDBJ databases">
        <authorList>
            <person name="de Groot N.N."/>
        </authorList>
    </citation>
    <scope>NUCLEOTIDE SEQUENCE [LARGE SCALE GENOMIC DNA]</scope>
    <source>
        <strain evidence="3 4">USBA 78</strain>
    </source>
</reference>
<dbReference type="Pfam" id="PF00797">
    <property type="entry name" value="Acetyltransf_2"/>
    <property type="match status" value="1"/>
</dbReference>
<protein>
    <submittedName>
        <fullName evidence="3">N-hydroxyarylamine O-acetyltransferase</fullName>
    </submittedName>
</protein>
<evidence type="ECO:0000256" key="2">
    <source>
        <dbReference type="RuleBase" id="RU003452"/>
    </source>
</evidence>
<evidence type="ECO:0000256" key="1">
    <source>
        <dbReference type="ARBA" id="ARBA00006547"/>
    </source>
</evidence>
<dbReference type="RefSeq" id="WP_097050855.1">
    <property type="nucleotide sequence ID" value="NZ_JPWD01000005.1"/>
</dbReference>
<dbReference type="Gene3D" id="3.30.2140.10">
    <property type="entry name" value="Arylamine N-acetyltransferase"/>
    <property type="match status" value="1"/>
</dbReference>
<proteinExistence type="inferred from homology"/>
<organism evidence="3 4">
    <name type="scientific">Thalassospira xiamenensis</name>
    <dbReference type="NCBI Taxonomy" id="220697"/>
    <lineage>
        <taxon>Bacteria</taxon>
        <taxon>Pseudomonadati</taxon>
        <taxon>Pseudomonadota</taxon>
        <taxon>Alphaproteobacteria</taxon>
        <taxon>Rhodospirillales</taxon>
        <taxon>Thalassospiraceae</taxon>
        <taxon>Thalassospira</taxon>
    </lineage>
</organism>
<dbReference type="PANTHER" id="PTHR11786:SF0">
    <property type="entry name" value="ARYLAMINE N-ACETYLTRANSFERASE 4-RELATED"/>
    <property type="match status" value="1"/>
</dbReference>